<dbReference type="EMBL" id="CM008054">
    <property type="protein sequence ID" value="PVH31600.1"/>
    <property type="molecule type" value="Genomic_DNA"/>
</dbReference>
<name>A0A2T8I1N7_9POAL</name>
<dbReference type="AlphaFoldDB" id="A0A2T8I1N7"/>
<sequence length="118" mass="13128">MVLEGTPPQGHGGYIDHSLVKRRAPSYQLLWKTPMRGGASLWHARKLQRKLGSAMRRHCWRQTCETHRSVGGGAGTRSRISVRESRRTGRSSSSVAGEACLRGLTTSLMVDDRLRICV</sequence>
<dbReference type="Proteomes" id="UP000243499">
    <property type="component" value="Chromosome 9"/>
</dbReference>
<feature type="region of interest" description="Disordered" evidence="1">
    <location>
        <begin position="70"/>
        <end position="95"/>
    </location>
</feature>
<proteinExistence type="predicted"/>
<evidence type="ECO:0000313" key="2">
    <source>
        <dbReference type="EMBL" id="PVH31600.1"/>
    </source>
</evidence>
<accession>A0A2T8I1N7</accession>
<evidence type="ECO:0000256" key="1">
    <source>
        <dbReference type="SAM" id="MobiDB-lite"/>
    </source>
</evidence>
<dbReference type="Gramene" id="PVH31600">
    <property type="protein sequence ID" value="PVH31600"/>
    <property type="gene ID" value="PAHAL_9G186500"/>
</dbReference>
<reference evidence="2" key="1">
    <citation type="submission" date="2018-04" db="EMBL/GenBank/DDBJ databases">
        <title>WGS assembly of Panicum hallii.</title>
        <authorList>
            <person name="Lovell J."/>
            <person name="Jenkins J."/>
            <person name="Lowry D."/>
            <person name="Mamidi S."/>
            <person name="Sreedasyam A."/>
            <person name="Weng X."/>
            <person name="Barry K."/>
            <person name="Bonette J."/>
            <person name="Campitelli B."/>
            <person name="Daum C."/>
            <person name="Gordon S."/>
            <person name="Gould B."/>
            <person name="Lipzen A."/>
            <person name="Macqueen A."/>
            <person name="Palacio-Mejia J."/>
            <person name="Plott C."/>
            <person name="Shakirov E."/>
            <person name="Shu S."/>
            <person name="Yoshinaga Y."/>
            <person name="Zane M."/>
            <person name="Rokhsar D."/>
            <person name="Grimwood J."/>
            <person name="Schmutz J."/>
            <person name="Juenger T."/>
        </authorList>
    </citation>
    <scope>NUCLEOTIDE SEQUENCE [LARGE SCALE GENOMIC DNA]</scope>
    <source>
        <strain evidence="2">FIL2</strain>
    </source>
</reference>
<organism evidence="2">
    <name type="scientific">Panicum hallii</name>
    <dbReference type="NCBI Taxonomy" id="206008"/>
    <lineage>
        <taxon>Eukaryota</taxon>
        <taxon>Viridiplantae</taxon>
        <taxon>Streptophyta</taxon>
        <taxon>Embryophyta</taxon>
        <taxon>Tracheophyta</taxon>
        <taxon>Spermatophyta</taxon>
        <taxon>Magnoliopsida</taxon>
        <taxon>Liliopsida</taxon>
        <taxon>Poales</taxon>
        <taxon>Poaceae</taxon>
        <taxon>PACMAD clade</taxon>
        <taxon>Panicoideae</taxon>
        <taxon>Panicodae</taxon>
        <taxon>Paniceae</taxon>
        <taxon>Panicinae</taxon>
        <taxon>Panicum</taxon>
        <taxon>Panicum sect. Panicum</taxon>
    </lineage>
</organism>
<protein>
    <submittedName>
        <fullName evidence="2">Uncharacterized protein</fullName>
    </submittedName>
</protein>
<gene>
    <name evidence="2" type="ORF">PAHAL_9G186500</name>
</gene>